<name>A0A3D9UUP1_9MICO</name>
<gene>
    <name evidence="2" type="ORF">DFJ65_2743</name>
</gene>
<reference evidence="2 3" key="1">
    <citation type="submission" date="2018-08" db="EMBL/GenBank/DDBJ databases">
        <title>Sequencing the genomes of 1000 actinobacteria strains.</title>
        <authorList>
            <person name="Klenk H.-P."/>
        </authorList>
    </citation>
    <scope>NUCLEOTIDE SEQUENCE [LARGE SCALE GENOMIC DNA]</scope>
    <source>
        <strain evidence="2 3">DSM 22967</strain>
    </source>
</reference>
<protein>
    <submittedName>
        <fullName evidence="2">Uncharacterized protein DUF4233</fullName>
    </submittedName>
</protein>
<evidence type="ECO:0000256" key="1">
    <source>
        <dbReference type="SAM" id="Phobius"/>
    </source>
</evidence>
<keyword evidence="1" id="KW-1133">Transmembrane helix</keyword>
<keyword evidence="1" id="KW-0812">Transmembrane</keyword>
<keyword evidence="1" id="KW-0472">Membrane</keyword>
<feature type="transmembrane region" description="Helical" evidence="1">
    <location>
        <begin position="51"/>
        <end position="69"/>
    </location>
</feature>
<evidence type="ECO:0000313" key="2">
    <source>
        <dbReference type="EMBL" id="REF31670.1"/>
    </source>
</evidence>
<proteinExistence type="predicted"/>
<organism evidence="2 3">
    <name type="scientific">Calidifontibacter indicus</name>
    <dbReference type="NCBI Taxonomy" id="419650"/>
    <lineage>
        <taxon>Bacteria</taxon>
        <taxon>Bacillati</taxon>
        <taxon>Actinomycetota</taxon>
        <taxon>Actinomycetes</taxon>
        <taxon>Micrococcales</taxon>
        <taxon>Dermacoccaceae</taxon>
        <taxon>Calidifontibacter</taxon>
    </lineage>
</organism>
<keyword evidence="3" id="KW-1185">Reference proteome</keyword>
<feature type="transmembrane region" description="Helical" evidence="1">
    <location>
        <begin position="81"/>
        <end position="111"/>
    </location>
</feature>
<dbReference type="AlphaFoldDB" id="A0A3D9UUP1"/>
<dbReference type="RefSeq" id="WP_245950277.1">
    <property type="nucleotide sequence ID" value="NZ_QTUA01000001.1"/>
</dbReference>
<sequence>MKDLIYYGVGEKMTRRFAAIVVGSQSLVVFFGALVAFAIAKAKDDSSHTAYLVVGCVLALLCIVAAGAMRRPWGVTLGWAIQIATLAATFIVPMMFFVGLVFGALWITALVQGAKMDRLTREFSGAAQ</sequence>
<evidence type="ECO:0000313" key="3">
    <source>
        <dbReference type="Proteomes" id="UP000256253"/>
    </source>
</evidence>
<feature type="transmembrane region" description="Helical" evidence="1">
    <location>
        <begin position="17"/>
        <end position="39"/>
    </location>
</feature>
<dbReference type="EMBL" id="QTUA01000001">
    <property type="protein sequence ID" value="REF31670.1"/>
    <property type="molecule type" value="Genomic_DNA"/>
</dbReference>
<dbReference type="Proteomes" id="UP000256253">
    <property type="component" value="Unassembled WGS sequence"/>
</dbReference>
<dbReference type="InterPro" id="IPR025327">
    <property type="entry name" value="DUF4233"/>
</dbReference>
<accession>A0A3D9UUP1</accession>
<comment type="caution">
    <text evidence="2">The sequence shown here is derived from an EMBL/GenBank/DDBJ whole genome shotgun (WGS) entry which is preliminary data.</text>
</comment>
<dbReference type="Pfam" id="PF14017">
    <property type="entry name" value="DUF4233"/>
    <property type="match status" value="1"/>
</dbReference>